<reference evidence="2" key="5">
    <citation type="journal article" date="2021" name="G3 (Bethesda)">
        <title>Aegilops tauschii genome assembly Aet v5.0 features greater sequence contiguity and improved annotation.</title>
        <authorList>
            <person name="Wang L."/>
            <person name="Zhu T."/>
            <person name="Rodriguez J.C."/>
            <person name="Deal K.R."/>
            <person name="Dubcovsky J."/>
            <person name="McGuire P.E."/>
            <person name="Lux T."/>
            <person name="Spannagl M."/>
            <person name="Mayer K.F.X."/>
            <person name="Baldrich P."/>
            <person name="Meyers B.C."/>
            <person name="Huo N."/>
            <person name="Gu Y.Q."/>
            <person name="Zhou H."/>
            <person name="Devos K.M."/>
            <person name="Bennetzen J.L."/>
            <person name="Unver T."/>
            <person name="Budak H."/>
            <person name="Gulick P.J."/>
            <person name="Galiba G."/>
            <person name="Kalapos B."/>
            <person name="Nelson D.R."/>
            <person name="Li P."/>
            <person name="You F.M."/>
            <person name="Luo M.C."/>
            <person name="Dvorak J."/>
        </authorList>
    </citation>
    <scope>NUCLEOTIDE SEQUENCE [LARGE SCALE GENOMIC DNA]</scope>
    <source>
        <strain evidence="2">cv. AL8/78</strain>
    </source>
</reference>
<dbReference type="STRING" id="200361.A0A453CAM1"/>
<dbReference type="PANTHER" id="PTHR14614">
    <property type="entry name" value="HEPATOCELLULAR CARCINOMA-ASSOCIATED ANTIGEN"/>
    <property type="match status" value="1"/>
</dbReference>
<name>A0A453CAM1_AEGTS</name>
<dbReference type="InterPro" id="IPR019410">
    <property type="entry name" value="Methyltransf_16"/>
</dbReference>
<dbReference type="PANTHER" id="PTHR14614:SF43">
    <property type="entry name" value="OS04G0492400 PROTEIN"/>
    <property type="match status" value="1"/>
</dbReference>
<keyword evidence="3" id="KW-1185">Reference proteome</keyword>
<organism evidence="2 3">
    <name type="scientific">Aegilops tauschii subsp. strangulata</name>
    <name type="common">Goatgrass</name>
    <dbReference type="NCBI Taxonomy" id="200361"/>
    <lineage>
        <taxon>Eukaryota</taxon>
        <taxon>Viridiplantae</taxon>
        <taxon>Streptophyta</taxon>
        <taxon>Embryophyta</taxon>
        <taxon>Tracheophyta</taxon>
        <taxon>Spermatophyta</taxon>
        <taxon>Magnoliopsida</taxon>
        <taxon>Liliopsida</taxon>
        <taxon>Poales</taxon>
        <taxon>Poaceae</taxon>
        <taxon>BOP clade</taxon>
        <taxon>Pooideae</taxon>
        <taxon>Triticodae</taxon>
        <taxon>Triticeae</taxon>
        <taxon>Triticinae</taxon>
        <taxon>Aegilops</taxon>
    </lineage>
</organism>
<evidence type="ECO:0000313" key="2">
    <source>
        <dbReference type="EnsemblPlants" id="AET2Gv20785800.3"/>
    </source>
</evidence>
<protein>
    <recommendedName>
        <fullName evidence="4">Methyltransferase small domain-containing protein</fullName>
    </recommendedName>
</protein>
<dbReference type="InterPro" id="IPR029063">
    <property type="entry name" value="SAM-dependent_MTases_sf"/>
</dbReference>
<reference evidence="3" key="1">
    <citation type="journal article" date="2014" name="Science">
        <title>Ancient hybridizations among the ancestral genomes of bread wheat.</title>
        <authorList>
            <consortium name="International Wheat Genome Sequencing Consortium,"/>
            <person name="Marcussen T."/>
            <person name="Sandve S.R."/>
            <person name="Heier L."/>
            <person name="Spannagl M."/>
            <person name="Pfeifer M."/>
            <person name="Jakobsen K.S."/>
            <person name="Wulff B.B."/>
            <person name="Steuernagel B."/>
            <person name="Mayer K.F."/>
            <person name="Olsen O.A."/>
        </authorList>
    </citation>
    <scope>NUCLEOTIDE SEQUENCE [LARGE SCALE GENOMIC DNA]</scope>
    <source>
        <strain evidence="3">cv. AL8/78</strain>
    </source>
</reference>
<dbReference type="EnsemblPlants" id="AET2Gv20785800.3">
    <property type="protein sequence ID" value="AET2Gv20785800.3"/>
    <property type="gene ID" value="AET2Gv20785800"/>
</dbReference>
<evidence type="ECO:0000313" key="3">
    <source>
        <dbReference type="Proteomes" id="UP000015105"/>
    </source>
</evidence>
<sequence length="456" mass="50274">TISFTLATTVHGRPWQKQGRSFSPIWPSVSAYIYPARTRLLSWPDGAALPPPVQTWRFDFLTSEPIEGAFRGRIPGRFLEKKPRIQGRQRRARLAVARIFAPALAPIEEHSGMKAPSLLVQCFPGLLPSKATSCVPIISERDLHLPSPAVELIPSKSAHPYKYAGEKVDVQGLDVFKGKVSVADMIAFSPSEVASSKHDGSLKYWESSITIVNIIKNEIRDGQLSFRGKRVLELGCGSGLAGIFACLKGASIVHFQDTNAETIRCRTMPNVLANLEQARDRQNRPSESPVTPSRQLLAPVVHFYAGEWDELPTILSVVHPPAQPTNLSFSEDDFMDGCSSHDGSSIVGQDPRRSRKLSGSRAWERASETDPADGGYDVILISEIPNAVNSLRKLYALITKCLRPPYGVLYVASKKNLVGSNGGARQLKSLMEEEGVLGGHFLTEISDREIWKFFFK</sequence>
<accession>A0A453CAM1</accession>
<dbReference type="Gene3D" id="3.40.50.150">
    <property type="entry name" value="Vaccinia Virus protein VP39"/>
    <property type="match status" value="1"/>
</dbReference>
<dbReference type="Pfam" id="PF10294">
    <property type="entry name" value="Methyltransf_16"/>
    <property type="match status" value="1"/>
</dbReference>
<evidence type="ECO:0008006" key="4">
    <source>
        <dbReference type="Google" id="ProtNLM"/>
    </source>
</evidence>
<reference evidence="2" key="4">
    <citation type="submission" date="2019-03" db="UniProtKB">
        <authorList>
            <consortium name="EnsemblPlants"/>
        </authorList>
    </citation>
    <scope>IDENTIFICATION</scope>
</reference>
<proteinExistence type="predicted"/>
<reference evidence="3" key="2">
    <citation type="journal article" date="2017" name="Nat. Plants">
        <title>The Aegilops tauschii genome reveals multiple impacts of transposons.</title>
        <authorList>
            <person name="Zhao G."/>
            <person name="Zou C."/>
            <person name="Li K."/>
            <person name="Wang K."/>
            <person name="Li T."/>
            <person name="Gao L."/>
            <person name="Zhang X."/>
            <person name="Wang H."/>
            <person name="Yang Z."/>
            <person name="Liu X."/>
            <person name="Jiang W."/>
            <person name="Mao L."/>
            <person name="Kong X."/>
            <person name="Jiao Y."/>
            <person name="Jia J."/>
        </authorList>
    </citation>
    <scope>NUCLEOTIDE SEQUENCE [LARGE SCALE GENOMIC DNA]</scope>
    <source>
        <strain evidence="3">cv. AL8/78</strain>
    </source>
</reference>
<evidence type="ECO:0000256" key="1">
    <source>
        <dbReference type="SAM" id="MobiDB-lite"/>
    </source>
</evidence>
<dbReference type="AlphaFoldDB" id="A0A453CAM1"/>
<dbReference type="Gramene" id="AET2Gv20785800.3">
    <property type="protein sequence ID" value="AET2Gv20785800.3"/>
    <property type="gene ID" value="AET2Gv20785800"/>
</dbReference>
<dbReference type="Proteomes" id="UP000015105">
    <property type="component" value="Chromosome 2D"/>
</dbReference>
<dbReference type="SUPFAM" id="SSF53335">
    <property type="entry name" value="S-adenosyl-L-methionine-dependent methyltransferases"/>
    <property type="match status" value="1"/>
</dbReference>
<feature type="region of interest" description="Disordered" evidence="1">
    <location>
        <begin position="340"/>
        <end position="370"/>
    </location>
</feature>
<reference evidence="2" key="3">
    <citation type="journal article" date="2017" name="Nature">
        <title>Genome sequence of the progenitor of the wheat D genome Aegilops tauschii.</title>
        <authorList>
            <person name="Luo M.C."/>
            <person name="Gu Y.Q."/>
            <person name="Puiu D."/>
            <person name="Wang H."/>
            <person name="Twardziok S.O."/>
            <person name="Deal K.R."/>
            <person name="Huo N."/>
            <person name="Zhu T."/>
            <person name="Wang L."/>
            <person name="Wang Y."/>
            <person name="McGuire P.E."/>
            <person name="Liu S."/>
            <person name="Long H."/>
            <person name="Ramasamy R.K."/>
            <person name="Rodriguez J.C."/>
            <person name="Van S.L."/>
            <person name="Yuan L."/>
            <person name="Wang Z."/>
            <person name="Xia Z."/>
            <person name="Xiao L."/>
            <person name="Anderson O.D."/>
            <person name="Ouyang S."/>
            <person name="Liang Y."/>
            <person name="Zimin A.V."/>
            <person name="Pertea G."/>
            <person name="Qi P."/>
            <person name="Bennetzen J.L."/>
            <person name="Dai X."/>
            <person name="Dawson M.W."/>
            <person name="Muller H.G."/>
            <person name="Kugler K."/>
            <person name="Rivarola-Duarte L."/>
            <person name="Spannagl M."/>
            <person name="Mayer K.F.X."/>
            <person name="Lu F.H."/>
            <person name="Bevan M.W."/>
            <person name="Leroy P."/>
            <person name="Li P."/>
            <person name="You F.M."/>
            <person name="Sun Q."/>
            <person name="Liu Z."/>
            <person name="Lyons E."/>
            <person name="Wicker T."/>
            <person name="Salzberg S.L."/>
            <person name="Devos K.M."/>
            <person name="Dvorak J."/>
        </authorList>
    </citation>
    <scope>NUCLEOTIDE SEQUENCE [LARGE SCALE GENOMIC DNA]</scope>
    <source>
        <strain evidence="2">cv. AL8/78</strain>
    </source>
</reference>